<dbReference type="OrthoDB" id="3513679at2759"/>
<name>A0A2K3QIM4_9HYPO</name>
<dbReference type="Proteomes" id="UP000236621">
    <property type="component" value="Unassembled WGS sequence"/>
</dbReference>
<protein>
    <submittedName>
        <fullName evidence="1">Uncharacterized protein</fullName>
    </submittedName>
</protein>
<organism evidence="1 2">
    <name type="scientific">Tolypocladium capitatum</name>
    <dbReference type="NCBI Taxonomy" id="45235"/>
    <lineage>
        <taxon>Eukaryota</taxon>
        <taxon>Fungi</taxon>
        <taxon>Dikarya</taxon>
        <taxon>Ascomycota</taxon>
        <taxon>Pezizomycotina</taxon>
        <taxon>Sordariomycetes</taxon>
        <taxon>Hypocreomycetidae</taxon>
        <taxon>Hypocreales</taxon>
        <taxon>Ophiocordycipitaceae</taxon>
        <taxon>Tolypocladium</taxon>
    </lineage>
</organism>
<comment type="caution">
    <text evidence="1">The sequence shown here is derived from an EMBL/GenBank/DDBJ whole genome shotgun (WGS) entry which is preliminary data.</text>
</comment>
<accession>A0A2K3QIM4</accession>
<evidence type="ECO:0000313" key="1">
    <source>
        <dbReference type="EMBL" id="PNY27398.1"/>
    </source>
</evidence>
<dbReference type="EMBL" id="NRSZ01000409">
    <property type="protein sequence ID" value="PNY27398.1"/>
    <property type="molecule type" value="Genomic_DNA"/>
</dbReference>
<sequence length="354" mass="40410">MGSIPHRTPPPFDVRKPFSEYTRDELLWDFRTSLEGGHRHLIYLRGVRLRYMPSSVPVYILPGPQFFVFAHGLHNYIYRRWFRPYRSEIEQERFICKFITPKHLPHEGESPLQSTVDSLVSLNRAICDEVEARHPAYDEQLSSGEQLSSDDATAAYTLKRIENHRLHVLQPLFRALLIIVCCDNYRGENSKTVGRLPVFLVRTGVEDGLSTPITFEPIANKIDGYAGEARSAVRTTLETAIDFVMDLEAREATVFGLQPDPIAAWKYKDDADAFLRFWKKLRGDEPLVGPSSNFVDMEKFPVWTGDGEDQESFIMATNEQRAFRLEAVWLAESISSGDGTLLKDKDHIEGNGTQ</sequence>
<evidence type="ECO:0000313" key="2">
    <source>
        <dbReference type="Proteomes" id="UP000236621"/>
    </source>
</evidence>
<proteinExistence type="predicted"/>
<reference evidence="1 2" key="1">
    <citation type="submission" date="2017-08" db="EMBL/GenBank/DDBJ databases">
        <title>Harnessing the power of phylogenomics to disentangle the directionality and signatures of interkingdom host jumping in the parasitic fungal genus Tolypocladium.</title>
        <authorList>
            <person name="Quandt C.A."/>
            <person name="Patterson W."/>
            <person name="Spatafora J.W."/>
        </authorList>
    </citation>
    <scope>NUCLEOTIDE SEQUENCE [LARGE SCALE GENOMIC DNA]</scope>
    <source>
        <strain evidence="1 2">CBS 113982</strain>
    </source>
</reference>
<gene>
    <name evidence="1" type="ORF">TCAP_02661</name>
</gene>
<dbReference type="AlphaFoldDB" id="A0A2K3QIM4"/>
<keyword evidence="2" id="KW-1185">Reference proteome</keyword>